<gene>
    <name evidence="2" type="ORF">D3272_12215</name>
</gene>
<feature type="binding site" evidence="1">
    <location>
        <position position="95"/>
    </location>
    <ligand>
        <name>Fe cation</name>
        <dbReference type="ChEBI" id="CHEBI:24875"/>
    </ligand>
</feature>
<keyword evidence="1" id="KW-1133">Transmembrane helix</keyword>
<keyword evidence="3" id="KW-1185">Reference proteome</keyword>
<proteinExistence type="inferred from homology"/>
<sequence length="358" mass="36202">MAMAADAAAKPARRTAAPSAALSSASPRRARPAVTRAIAARAWRPGLDRAHAGAAVAVLAGTALLALASPGAAAALGSASGPLLLVGGALIGVPHGSSDFVVAHRVMRPGLGAWWLPAFLAGYLALVALAMASWALMPLATLLGFLALSGLHFGWGDMRAGAATARPALAFAVRATTPVLPIFLVHPAGVAPFVAALGGVTEGGALHLLDALRWPLGLPWGVALALVTLPPLLGDARSRVAGRDAGELLAVALAAVVLPPLLGFGLYFCLVHAPRHMAELAADHHPTRPAAAARLVAAVVVPSALVCLALLYASWDGLAGLLDTETLVTWSLRVIAALTVPHMALEACAAWRTRAPGA</sequence>
<feature type="binding site" evidence="1">
    <location>
        <position position="276"/>
    </location>
    <ligand>
        <name>Fe cation</name>
        <dbReference type="ChEBI" id="CHEBI:24875"/>
    </ligand>
</feature>
<dbReference type="GO" id="GO:0003834">
    <property type="term" value="F:beta-carotene 15,15'-dioxygenase activity"/>
    <property type="evidence" value="ECO:0007669"/>
    <property type="project" value="UniProtKB-EC"/>
</dbReference>
<feature type="binding site" evidence="1">
    <location>
        <position position="152"/>
    </location>
    <ligand>
        <name>Fe cation</name>
        <dbReference type="ChEBI" id="CHEBI:24875"/>
    </ligand>
</feature>
<feature type="binding site" evidence="1">
    <location>
        <position position="272"/>
    </location>
    <ligand>
        <name>Fe cation</name>
        <dbReference type="ChEBI" id="CHEBI:24875"/>
    </ligand>
</feature>
<dbReference type="Proteomes" id="UP000289411">
    <property type="component" value="Unassembled WGS sequence"/>
</dbReference>
<keyword evidence="1" id="KW-0472">Membrane</keyword>
<evidence type="ECO:0000313" key="3">
    <source>
        <dbReference type="Proteomes" id="UP000289411"/>
    </source>
</evidence>
<keyword evidence="1" id="KW-0479">Metal-binding</keyword>
<feature type="transmembrane region" description="Helical" evidence="1">
    <location>
        <begin position="216"/>
        <end position="233"/>
    </location>
</feature>
<dbReference type="GO" id="GO:0005886">
    <property type="term" value="C:plasma membrane"/>
    <property type="evidence" value="ECO:0007669"/>
    <property type="project" value="UniProtKB-SubCell"/>
</dbReference>
<keyword evidence="1" id="KW-1003">Cell membrane</keyword>
<dbReference type="HAMAP" id="MF_02093">
    <property type="entry name" value="Beta_carotene_diox"/>
    <property type="match status" value="1"/>
</dbReference>
<feature type="transmembrane region" description="Helical" evidence="1">
    <location>
        <begin position="50"/>
        <end position="68"/>
    </location>
</feature>
<dbReference type="GO" id="GO:0016121">
    <property type="term" value="P:carotene catabolic process"/>
    <property type="evidence" value="ECO:0007669"/>
    <property type="project" value="UniProtKB-UniRule"/>
</dbReference>
<dbReference type="GO" id="GO:0010436">
    <property type="term" value="F:carotenoid dioxygenase activity"/>
    <property type="evidence" value="ECO:0007669"/>
    <property type="project" value="UniProtKB-UniRule"/>
</dbReference>
<evidence type="ECO:0000256" key="1">
    <source>
        <dbReference type="HAMAP-Rule" id="MF_02093"/>
    </source>
</evidence>
<dbReference type="NCBIfam" id="TIGR03753">
    <property type="entry name" value="blh_monoox"/>
    <property type="match status" value="1"/>
</dbReference>
<dbReference type="EC" id="1.13.11.63" evidence="1"/>
<dbReference type="GO" id="GO:0005506">
    <property type="term" value="F:iron ion binding"/>
    <property type="evidence" value="ECO:0007669"/>
    <property type="project" value="UniProtKB-UniRule"/>
</dbReference>
<keyword evidence="1" id="KW-0223">Dioxygenase</keyword>
<comment type="similarity">
    <text evidence="1">Belongs to the Brp/Blh beta-carotene diooxygenase family.</text>
</comment>
<feature type="transmembrane region" description="Helical" evidence="1">
    <location>
        <begin position="137"/>
        <end position="155"/>
    </location>
</feature>
<feature type="transmembrane region" description="Helical" evidence="1">
    <location>
        <begin position="248"/>
        <end position="270"/>
    </location>
</feature>
<feature type="transmembrane region" description="Helical" evidence="1">
    <location>
        <begin position="113"/>
        <end position="131"/>
    </location>
</feature>
<dbReference type="OrthoDB" id="8779153at2"/>
<dbReference type="EMBL" id="QYBC01000009">
    <property type="protein sequence ID" value="RYB04702.1"/>
    <property type="molecule type" value="Genomic_DNA"/>
</dbReference>
<reference evidence="2 3" key="2">
    <citation type="submission" date="2019-02" db="EMBL/GenBank/DDBJ databases">
        <title>'Lichenibacterium ramalinii' gen. nov. sp. nov., 'Lichenibacterium minor' gen. nov. sp. nov.</title>
        <authorList>
            <person name="Pankratov T."/>
        </authorList>
    </citation>
    <scope>NUCLEOTIDE SEQUENCE [LARGE SCALE GENOMIC DNA]</scope>
    <source>
        <strain evidence="2 3">RmlP001</strain>
    </source>
</reference>
<comment type="caution">
    <text evidence="2">The sequence shown here is derived from an EMBL/GenBank/DDBJ whole genome shotgun (WGS) entry which is preliminary data.</text>
</comment>
<name>A0A4V1RIN0_9HYPH</name>
<evidence type="ECO:0000313" key="2">
    <source>
        <dbReference type="EMBL" id="RYB04702.1"/>
    </source>
</evidence>
<accession>A0A4V1RIN0</accession>
<feature type="transmembrane region" description="Helical" evidence="1">
    <location>
        <begin position="74"/>
        <end position="93"/>
    </location>
</feature>
<comment type="function">
    <text evidence="1">Catalyzes the cleavage of beta-carotene at its central double bond (15,15') to yield two molecules of all-trans-retinal.</text>
</comment>
<keyword evidence="1" id="KW-0408">Iron</keyword>
<comment type="subcellular location">
    <subcellularLocation>
        <location evidence="1">Cell membrane</location>
        <topology evidence="1">Multi-pass membrane protein</topology>
    </subcellularLocation>
</comment>
<comment type="cofactor">
    <cofactor evidence="1">
        <name>Fe(2+)</name>
        <dbReference type="ChEBI" id="CHEBI:29033"/>
    </cofactor>
</comment>
<comment type="catalytic activity">
    <reaction evidence="1">
        <text>all-trans-beta-carotene + O2 = 2 all-trans-retinal</text>
        <dbReference type="Rhea" id="RHEA:32887"/>
        <dbReference type="ChEBI" id="CHEBI:15379"/>
        <dbReference type="ChEBI" id="CHEBI:17579"/>
        <dbReference type="ChEBI" id="CHEBI:17898"/>
        <dbReference type="EC" id="1.13.11.63"/>
    </reaction>
</comment>
<organism evidence="2 3">
    <name type="scientific">Lichenibacterium ramalinae</name>
    <dbReference type="NCBI Taxonomy" id="2316527"/>
    <lineage>
        <taxon>Bacteria</taxon>
        <taxon>Pseudomonadati</taxon>
        <taxon>Pseudomonadota</taxon>
        <taxon>Alphaproteobacteria</taxon>
        <taxon>Hyphomicrobiales</taxon>
        <taxon>Lichenihabitantaceae</taxon>
        <taxon>Lichenibacterium</taxon>
    </lineage>
</organism>
<dbReference type="AlphaFoldDB" id="A0A4V1RIN0"/>
<dbReference type="InterPro" id="IPR022270">
    <property type="entry name" value="Blh_diox"/>
</dbReference>
<keyword evidence="1" id="KW-0812">Transmembrane</keyword>
<keyword evidence="1" id="KW-0560">Oxidoreductase</keyword>
<protein>
    <recommendedName>
        <fullName evidence="1">Probable beta-carotene 15,15'-dioxygenase</fullName>
        <ecNumber evidence="1">1.13.11.63</ecNumber>
    </recommendedName>
</protein>
<reference evidence="2 3" key="1">
    <citation type="submission" date="2018-09" db="EMBL/GenBank/DDBJ databases">
        <authorList>
            <person name="Grouzdev D.S."/>
            <person name="Krutkina M.S."/>
        </authorList>
    </citation>
    <scope>NUCLEOTIDE SEQUENCE [LARGE SCALE GENOMIC DNA]</scope>
    <source>
        <strain evidence="2 3">RmlP001</strain>
    </source>
</reference>
<feature type="transmembrane region" description="Helical" evidence="1">
    <location>
        <begin position="291"/>
        <end position="315"/>
    </location>
</feature>
<dbReference type="Pfam" id="PF15461">
    <property type="entry name" value="BCD"/>
    <property type="match status" value="1"/>
</dbReference>